<organism evidence="8 9">
    <name type="scientific">Lepeophtheirus salmonis</name>
    <name type="common">Salmon louse</name>
    <name type="synonym">Caligus salmonis</name>
    <dbReference type="NCBI Taxonomy" id="72036"/>
    <lineage>
        <taxon>Eukaryota</taxon>
        <taxon>Metazoa</taxon>
        <taxon>Ecdysozoa</taxon>
        <taxon>Arthropoda</taxon>
        <taxon>Crustacea</taxon>
        <taxon>Multicrustacea</taxon>
        <taxon>Hexanauplia</taxon>
        <taxon>Copepoda</taxon>
        <taxon>Siphonostomatoida</taxon>
        <taxon>Caligidae</taxon>
        <taxon>Lepeophtheirus</taxon>
    </lineage>
</organism>
<reference evidence="8" key="1">
    <citation type="submission" date="2021-02" db="EMBL/GenBank/DDBJ databases">
        <authorList>
            <person name="Bekaert M."/>
        </authorList>
    </citation>
    <scope>NUCLEOTIDE SEQUENCE</scope>
    <source>
        <strain evidence="8">IoA-00</strain>
    </source>
</reference>
<evidence type="ECO:0000256" key="4">
    <source>
        <dbReference type="ARBA" id="ARBA00023242"/>
    </source>
</evidence>
<dbReference type="EMBL" id="HG994591">
    <property type="protein sequence ID" value="CAF2819536.1"/>
    <property type="molecule type" value="Genomic_DNA"/>
</dbReference>
<dbReference type="InterPro" id="IPR050649">
    <property type="entry name" value="Paired_Homeobox_TFs"/>
</dbReference>
<keyword evidence="3 5" id="KW-0371">Homeobox</keyword>
<protein>
    <submittedName>
        <fullName evidence="8">PHOX2</fullName>
    </submittedName>
</protein>
<evidence type="ECO:0000313" key="9">
    <source>
        <dbReference type="Proteomes" id="UP000675881"/>
    </source>
</evidence>
<keyword evidence="9" id="KW-1185">Reference proteome</keyword>
<dbReference type="PROSITE" id="PS00027">
    <property type="entry name" value="HOMEOBOX_1"/>
    <property type="match status" value="1"/>
</dbReference>
<dbReference type="Proteomes" id="UP000675881">
    <property type="component" value="Chromosome 12"/>
</dbReference>
<dbReference type="GO" id="GO:0005634">
    <property type="term" value="C:nucleus"/>
    <property type="evidence" value="ECO:0007669"/>
    <property type="project" value="UniProtKB-SubCell"/>
</dbReference>
<keyword evidence="2 5" id="KW-0238">DNA-binding</keyword>
<comment type="subcellular location">
    <subcellularLocation>
        <location evidence="1 5 6">Nucleus</location>
    </subcellularLocation>
</comment>
<sequence>MDGNTGFYGDLSMMNTHGSNNQYGRYQAAAAAAAAVAIRYSPSTNECTSNGAVNESSRDRPMFTSMNLNAPTGLSYKMYTPTNNDGSISEKRKQRRIRTTFTSVQLKELERSFQETHYPDIYTREEEIAMKIDLTEARVQVWFQNRRAKFRKSERVIQQKNSSGSTSSSSSSNSSTITNNNVFSEKEESCTSSSPVPSLDEEDQKMPDQSFKYHVNQSNNSPIIDQTAHTQHYYYPHHYPTQINSNHQPQTPPQSPPLTPICTSPSSVAPAASSTLTALLAGASAVAVAAHHHHGYNIFTDSKATMQIF</sequence>
<feature type="region of interest" description="Disordered" evidence="7">
    <location>
        <begin position="74"/>
        <end position="94"/>
    </location>
</feature>
<dbReference type="SMART" id="SM00389">
    <property type="entry name" value="HOX"/>
    <property type="match status" value="1"/>
</dbReference>
<proteinExistence type="predicted"/>
<dbReference type="InterPro" id="IPR009057">
    <property type="entry name" value="Homeodomain-like_sf"/>
</dbReference>
<dbReference type="OrthoDB" id="6159439at2759"/>
<evidence type="ECO:0000256" key="5">
    <source>
        <dbReference type="PROSITE-ProRule" id="PRU00108"/>
    </source>
</evidence>
<dbReference type="InterPro" id="IPR001356">
    <property type="entry name" value="HD"/>
</dbReference>
<feature type="compositionally biased region" description="Low complexity" evidence="7">
    <location>
        <begin position="161"/>
        <end position="181"/>
    </location>
</feature>
<evidence type="ECO:0000256" key="1">
    <source>
        <dbReference type="ARBA" id="ARBA00004123"/>
    </source>
</evidence>
<feature type="DNA-binding region" description="Homeobox" evidence="5">
    <location>
        <begin position="94"/>
        <end position="154"/>
    </location>
</feature>
<dbReference type="SUPFAM" id="SSF46689">
    <property type="entry name" value="Homeodomain-like"/>
    <property type="match status" value="1"/>
</dbReference>
<dbReference type="GO" id="GO:0000981">
    <property type="term" value="F:DNA-binding transcription factor activity, RNA polymerase II-specific"/>
    <property type="evidence" value="ECO:0007669"/>
    <property type="project" value="InterPro"/>
</dbReference>
<dbReference type="GO" id="GO:0000977">
    <property type="term" value="F:RNA polymerase II transcription regulatory region sequence-specific DNA binding"/>
    <property type="evidence" value="ECO:0007669"/>
    <property type="project" value="TreeGrafter"/>
</dbReference>
<dbReference type="InterPro" id="IPR017970">
    <property type="entry name" value="Homeobox_CS"/>
</dbReference>
<dbReference type="PANTHER" id="PTHR24329">
    <property type="entry name" value="HOMEOBOX PROTEIN ARISTALESS"/>
    <property type="match status" value="1"/>
</dbReference>
<dbReference type="AlphaFoldDB" id="A0A7R8H1Y3"/>
<gene>
    <name evidence="8" type="ORF">LSAA_3711</name>
</gene>
<dbReference type="PANTHER" id="PTHR24329:SF543">
    <property type="entry name" value="FI01017P-RELATED"/>
    <property type="match status" value="1"/>
</dbReference>
<evidence type="ECO:0000256" key="3">
    <source>
        <dbReference type="ARBA" id="ARBA00023155"/>
    </source>
</evidence>
<keyword evidence="4 5" id="KW-0539">Nucleus</keyword>
<dbReference type="Pfam" id="PF00046">
    <property type="entry name" value="Homeodomain"/>
    <property type="match status" value="1"/>
</dbReference>
<accession>A0A7R8H1Y3</accession>
<feature type="compositionally biased region" description="Pro residues" evidence="7">
    <location>
        <begin position="250"/>
        <end position="259"/>
    </location>
</feature>
<dbReference type="PROSITE" id="PS50071">
    <property type="entry name" value="HOMEOBOX_2"/>
    <property type="match status" value="1"/>
</dbReference>
<name>A0A7R8H1Y3_LEPSM</name>
<evidence type="ECO:0000256" key="7">
    <source>
        <dbReference type="SAM" id="MobiDB-lite"/>
    </source>
</evidence>
<feature type="region of interest" description="Disordered" evidence="7">
    <location>
        <begin position="152"/>
        <end position="206"/>
    </location>
</feature>
<evidence type="ECO:0000256" key="6">
    <source>
        <dbReference type="RuleBase" id="RU000682"/>
    </source>
</evidence>
<dbReference type="FunFam" id="1.10.10.60:FF:000679">
    <property type="entry name" value="Homeobox protein aristaless"/>
    <property type="match status" value="1"/>
</dbReference>
<evidence type="ECO:0000313" key="8">
    <source>
        <dbReference type="EMBL" id="CAF2819536.1"/>
    </source>
</evidence>
<feature type="region of interest" description="Disordered" evidence="7">
    <location>
        <begin position="238"/>
        <end position="267"/>
    </location>
</feature>
<dbReference type="CDD" id="cd00086">
    <property type="entry name" value="homeodomain"/>
    <property type="match status" value="1"/>
</dbReference>
<evidence type="ECO:0000256" key="2">
    <source>
        <dbReference type="ARBA" id="ARBA00023125"/>
    </source>
</evidence>
<dbReference type="Gene3D" id="1.10.10.60">
    <property type="entry name" value="Homeodomain-like"/>
    <property type="match status" value="1"/>
</dbReference>